<sequence length="52" mass="5659">MIPQEGSAKLAKASTGQGYEEEGTELRSKNGDNGFFEKRLENLKAISDIVNS</sequence>
<organism evidence="2 3">
    <name type="scientific">Myotis brandtii</name>
    <name type="common">Brandt's bat</name>
    <dbReference type="NCBI Taxonomy" id="109478"/>
    <lineage>
        <taxon>Eukaryota</taxon>
        <taxon>Metazoa</taxon>
        <taxon>Chordata</taxon>
        <taxon>Craniata</taxon>
        <taxon>Vertebrata</taxon>
        <taxon>Euteleostomi</taxon>
        <taxon>Mammalia</taxon>
        <taxon>Eutheria</taxon>
        <taxon>Laurasiatheria</taxon>
        <taxon>Chiroptera</taxon>
        <taxon>Yangochiroptera</taxon>
        <taxon>Vespertilionidae</taxon>
        <taxon>Myotis</taxon>
    </lineage>
</organism>
<evidence type="ECO:0000313" key="2">
    <source>
        <dbReference type="EMBL" id="EPQ13588.1"/>
    </source>
</evidence>
<reference evidence="2 3" key="1">
    <citation type="journal article" date="2013" name="Nat. Commun.">
        <title>Genome analysis reveals insights into physiology and longevity of the Brandt's bat Myotis brandtii.</title>
        <authorList>
            <person name="Seim I."/>
            <person name="Fang X."/>
            <person name="Xiong Z."/>
            <person name="Lobanov A.V."/>
            <person name="Huang Z."/>
            <person name="Ma S."/>
            <person name="Feng Y."/>
            <person name="Turanov A.A."/>
            <person name="Zhu Y."/>
            <person name="Lenz T.L."/>
            <person name="Gerashchenko M.V."/>
            <person name="Fan D."/>
            <person name="Hee Yim S."/>
            <person name="Yao X."/>
            <person name="Jordan D."/>
            <person name="Xiong Y."/>
            <person name="Ma Y."/>
            <person name="Lyapunov A.N."/>
            <person name="Chen G."/>
            <person name="Kulakova O.I."/>
            <person name="Sun Y."/>
            <person name="Lee S.G."/>
            <person name="Bronson R.T."/>
            <person name="Moskalev A.A."/>
            <person name="Sunyaev S.R."/>
            <person name="Zhang G."/>
            <person name="Krogh A."/>
            <person name="Wang J."/>
            <person name="Gladyshev V.N."/>
        </authorList>
    </citation>
    <scope>NUCLEOTIDE SEQUENCE [LARGE SCALE GENOMIC DNA]</scope>
</reference>
<gene>
    <name evidence="2" type="ORF">D623_10014372</name>
</gene>
<feature type="compositionally biased region" description="Basic and acidic residues" evidence="1">
    <location>
        <begin position="24"/>
        <end position="34"/>
    </location>
</feature>
<evidence type="ECO:0000313" key="3">
    <source>
        <dbReference type="Proteomes" id="UP000052978"/>
    </source>
</evidence>
<name>S7PRP9_MYOBR</name>
<keyword evidence="3" id="KW-1185">Reference proteome</keyword>
<proteinExistence type="predicted"/>
<feature type="region of interest" description="Disordered" evidence="1">
    <location>
        <begin position="1"/>
        <end position="34"/>
    </location>
</feature>
<dbReference type="EMBL" id="KE163744">
    <property type="protein sequence ID" value="EPQ13588.1"/>
    <property type="molecule type" value="Genomic_DNA"/>
</dbReference>
<evidence type="ECO:0000256" key="1">
    <source>
        <dbReference type="SAM" id="MobiDB-lite"/>
    </source>
</evidence>
<dbReference type="AlphaFoldDB" id="S7PRP9"/>
<protein>
    <submittedName>
        <fullName evidence="2">Uncharacterized protein</fullName>
    </submittedName>
</protein>
<accession>S7PRP9</accession>
<dbReference type="Proteomes" id="UP000052978">
    <property type="component" value="Unassembled WGS sequence"/>
</dbReference>